<name>A0A553I9D3_9PEZI</name>
<reference evidence="3" key="1">
    <citation type="submission" date="2019-06" db="EMBL/GenBank/DDBJ databases">
        <title>Draft genome sequence of the griseofulvin-producing fungus Xylaria cubensis strain G536.</title>
        <authorList>
            <person name="Mead M.E."/>
            <person name="Raja H.A."/>
            <person name="Steenwyk J.L."/>
            <person name="Knowles S.L."/>
            <person name="Oberlies N.H."/>
            <person name="Rokas A."/>
        </authorList>
    </citation>
    <scope>NUCLEOTIDE SEQUENCE [LARGE SCALE GENOMIC DNA]</scope>
    <source>
        <strain evidence="3">G536</strain>
    </source>
</reference>
<feature type="region of interest" description="Disordered" evidence="1">
    <location>
        <begin position="176"/>
        <end position="250"/>
    </location>
</feature>
<organism evidence="2 3">
    <name type="scientific">Xylaria flabelliformis</name>
    <dbReference type="NCBI Taxonomy" id="2512241"/>
    <lineage>
        <taxon>Eukaryota</taxon>
        <taxon>Fungi</taxon>
        <taxon>Dikarya</taxon>
        <taxon>Ascomycota</taxon>
        <taxon>Pezizomycotina</taxon>
        <taxon>Sordariomycetes</taxon>
        <taxon>Xylariomycetidae</taxon>
        <taxon>Xylariales</taxon>
        <taxon>Xylariaceae</taxon>
        <taxon>Xylaria</taxon>
    </lineage>
</organism>
<accession>A0A553I9D3</accession>
<evidence type="ECO:0000256" key="1">
    <source>
        <dbReference type="SAM" id="MobiDB-lite"/>
    </source>
</evidence>
<comment type="caution">
    <text evidence="2">The sequence shown here is derived from an EMBL/GenBank/DDBJ whole genome shotgun (WGS) entry which is preliminary data.</text>
</comment>
<sequence length="275" mass="28204">MKVNTLITLTAAGMAQASVVRRDVSVVSQLLQDIFQSMTNADNSLLNFENDPAALHEAGFALLDTLEGSAQAAEAMPALSVEDVVGIADASYQCSSIGTKFLTDLQAAAPVFAAHGVCNFAYQFSLNFAEASNKLFEVNKAKFPAQAQPMAAEEISAKNALFTQVQAALAPGACVNQVEPGNEPTPGTPSLPDTEPSASTSVAYHTGTGLPAKPTPPPGDQLGGGQPAGNQTGDGHHNGTHSGQPPKPVIGSARILGSSWSLAMLSVAAGVFMLS</sequence>
<dbReference type="STRING" id="2512241.A0A553I9D3"/>
<evidence type="ECO:0000313" key="3">
    <source>
        <dbReference type="Proteomes" id="UP000319160"/>
    </source>
</evidence>
<dbReference type="AlphaFoldDB" id="A0A553I9D3"/>
<dbReference type="EMBL" id="VFLP01000008">
    <property type="protein sequence ID" value="TRX96809.1"/>
    <property type="molecule type" value="Genomic_DNA"/>
</dbReference>
<dbReference type="Pfam" id="PF12296">
    <property type="entry name" value="HsbA"/>
    <property type="match status" value="1"/>
</dbReference>
<evidence type="ECO:0008006" key="4">
    <source>
        <dbReference type="Google" id="ProtNLM"/>
    </source>
</evidence>
<dbReference type="InterPro" id="IPR021054">
    <property type="entry name" value="Cell_wall_mannoprotein_1"/>
</dbReference>
<keyword evidence="3" id="KW-1185">Reference proteome</keyword>
<gene>
    <name evidence="2" type="ORF">FHL15_002115</name>
</gene>
<protein>
    <recommendedName>
        <fullName evidence="4">Cell wall protein</fullName>
    </recommendedName>
</protein>
<proteinExistence type="predicted"/>
<evidence type="ECO:0000313" key="2">
    <source>
        <dbReference type="EMBL" id="TRX96809.1"/>
    </source>
</evidence>
<dbReference type="OrthoDB" id="5216132at2759"/>
<dbReference type="Proteomes" id="UP000319160">
    <property type="component" value="Unassembled WGS sequence"/>
</dbReference>